<keyword evidence="2" id="KW-0812">Transmembrane</keyword>
<feature type="region of interest" description="Disordered" evidence="1">
    <location>
        <begin position="74"/>
        <end position="143"/>
    </location>
</feature>
<comment type="caution">
    <text evidence="4">The sequence shown here is derived from an EMBL/GenBank/DDBJ whole genome shotgun (WGS) entry which is preliminary data.</text>
</comment>
<reference evidence="4 5" key="1">
    <citation type="submission" date="2014-03" db="EMBL/GenBank/DDBJ databases">
        <title>Genomics of Bifidobacteria.</title>
        <authorList>
            <person name="Ventura M."/>
            <person name="Milani C."/>
            <person name="Lugli G.A."/>
        </authorList>
    </citation>
    <scope>NUCLEOTIDE SEQUENCE [LARGE SCALE GENOMIC DNA]</scope>
    <source>
        <strain evidence="4 5">LMG 10736</strain>
    </source>
</reference>
<dbReference type="AlphaFoldDB" id="A0A086ZI00"/>
<proteinExistence type="predicted"/>
<feature type="domain" description="LytR/CpsA/Psr regulator C-terminal" evidence="3">
    <location>
        <begin position="145"/>
        <end position="226"/>
    </location>
</feature>
<feature type="region of interest" description="Disordered" evidence="1">
    <location>
        <begin position="1"/>
        <end position="25"/>
    </location>
</feature>
<dbReference type="EMBL" id="JGYQ01000016">
    <property type="protein sequence ID" value="KFI46150.1"/>
    <property type="molecule type" value="Genomic_DNA"/>
</dbReference>
<protein>
    <submittedName>
        <fullName evidence="4">Putative transcriptional factor</fullName>
    </submittedName>
</protein>
<dbReference type="Gene3D" id="3.30.70.2390">
    <property type="match status" value="1"/>
</dbReference>
<dbReference type="RefSeq" id="WP_026502179.1">
    <property type="nucleotide sequence ID" value="NZ_JADYTP010000008.1"/>
</dbReference>
<evidence type="ECO:0000313" key="5">
    <source>
        <dbReference type="Proteomes" id="UP000029093"/>
    </source>
</evidence>
<accession>A0A086ZI00</accession>
<evidence type="ECO:0000259" key="3">
    <source>
        <dbReference type="Pfam" id="PF13399"/>
    </source>
</evidence>
<evidence type="ECO:0000256" key="1">
    <source>
        <dbReference type="SAM" id="MobiDB-lite"/>
    </source>
</evidence>
<feature type="transmembrane region" description="Helical" evidence="2">
    <location>
        <begin position="38"/>
        <end position="59"/>
    </location>
</feature>
<keyword evidence="2" id="KW-1133">Transmembrane helix</keyword>
<name>A0A086ZI00_9BIFI</name>
<dbReference type="Pfam" id="PF13399">
    <property type="entry name" value="LytR_C"/>
    <property type="match status" value="1"/>
</dbReference>
<dbReference type="Proteomes" id="UP000029093">
    <property type="component" value="Unassembled WGS sequence"/>
</dbReference>
<evidence type="ECO:0000256" key="2">
    <source>
        <dbReference type="SAM" id="Phobius"/>
    </source>
</evidence>
<organism evidence="4 5">
    <name type="scientific">Bifidobacterium boum</name>
    <dbReference type="NCBI Taxonomy" id="78343"/>
    <lineage>
        <taxon>Bacteria</taxon>
        <taxon>Bacillati</taxon>
        <taxon>Actinomycetota</taxon>
        <taxon>Actinomycetes</taxon>
        <taxon>Bifidobacteriales</taxon>
        <taxon>Bifidobacteriaceae</taxon>
        <taxon>Bifidobacterium</taxon>
    </lineage>
</organism>
<gene>
    <name evidence="4" type="ORF">BBOU_1237</name>
</gene>
<sequence>MARKDRNTDESYAEDVFDNPPQGPVGVHRGNRSVAARLVPFLIVIVVAAVAGLTVWAVMSGEGAKVMPWKSAATSSQTAPASKSAKSSKSSKSSASESPSASASQSASASASESESASASPSDSQSPSASPSQSQTPAAAANLTTQVRVVNGTKKTGYAATQASVLQKAGYTNVVAANPSGSLPAGSVVWYQNEADVATAQDVAAKLGISNVRQVSNLSAPVVVVLMN</sequence>
<dbReference type="InterPro" id="IPR027381">
    <property type="entry name" value="LytR/CpsA/Psr_C"/>
</dbReference>
<dbReference type="OrthoDB" id="3242784at2"/>
<dbReference type="GeneID" id="303204344"/>
<evidence type="ECO:0000313" key="4">
    <source>
        <dbReference type="EMBL" id="KFI46150.1"/>
    </source>
</evidence>
<feature type="compositionally biased region" description="Low complexity" evidence="1">
    <location>
        <begin position="74"/>
        <end position="141"/>
    </location>
</feature>
<keyword evidence="2" id="KW-0472">Membrane</keyword>
<keyword evidence="5" id="KW-1185">Reference proteome</keyword>